<feature type="transmembrane region" description="Helical" evidence="6">
    <location>
        <begin position="161"/>
        <end position="182"/>
    </location>
</feature>
<proteinExistence type="predicted"/>
<feature type="transmembrane region" description="Helical" evidence="6">
    <location>
        <begin position="16"/>
        <end position="36"/>
    </location>
</feature>
<accession>A0A081C3B5</accession>
<dbReference type="PANTHER" id="PTHR32196:SF15">
    <property type="entry name" value="SUGAR ABC TRANSPORTER PERMEASE PROTEIN"/>
    <property type="match status" value="1"/>
</dbReference>
<reference evidence="7" key="1">
    <citation type="journal article" date="2015" name="PeerJ">
        <title>First genomic representation of candidate bacterial phylum KSB3 points to enhanced environmental sensing as a trigger of wastewater bulking.</title>
        <authorList>
            <person name="Sekiguchi Y."/>
            <person name="Ohashi A."/>
            <person name="Parks D.H."/>
            <person name="Yamauchi T."/>
            <person name="Tyson G.W."/>
            <person name="Hugenholtz P."/>
        </authorList>
    </citation>
    <scope>NUCLEOTIDE SEQUENCE [LARGE SCALE GENOMIC DNA]</scope>
</reference>
<comment type="subcellular location">
    <subcellularLocation>
        <location evidence="1">Cell membrane</location>
        <topology evidence="1">Multi-pass membrane protein</topology>
    </subcellularLocation>
</comment>
<keyword evidence="5 6" id="KW-0472">Membrane</keyword>
<dbReference type="Pfam" id="PF02653">
    <property type="entry name" value="BPD_transp_2"/>
    <property type="match status" value="1"/>
</dbReference>
<keyword evidence="4 6" id="KW-1133">Transmembrane helix</keyword>
<dbReference type="PANTHER" id="PTHR32196">
    <property type="entry name" value="ABC TRANSPORTER PERMEASE PROTEIN YPHD-RELATED-RELATED"/>
    <property type="match status" value="1"/>
</dbReference>
<evidence type="ECO:0000256" key="3">
    <source>
        <dbReference type="ARBA" id="ARBA00022692"/>
    </source>
</evidence>
<dbReference type="EMBL" id="DF820469">
    <property type="protein sequence ID" value="GAK59070.1"/>
    <property type="molecule type" value="Genomic_DNA"/>
</dbReference>
<evidence type="ECO:0000313" key="8">
    <source>
        <dbReference type="Proteomes" id="UP000030661"/>
    </source>
</evidence>
<dbReference type="STRING" id="1499967.U27_06046"/>
<evidence type="ECO:0000313" key="7">
    <source>
        <dbReference type="EMBL" id="GAK59070.1"/>
    </source>
</evidence>
<evidence type="ECO:0000256" key="6">
    <source>
        <dbReference type="SAM" id="Phobius"/>
    </source>
</evidence>
<dbReference type="InterPro" id="IPR001851">
    <property type="entry name" value="ABC_transp_permease"/>
</dbReference>
<evidence type="ECO:0000256" key="4">
    <source>
        <dbReference type="ARBA" id="ARBA00022989"/>
    </source>
</evidence>
<keyword evidence="3 6" id="KW-0812">Transmembrane</keyword>
<feature type="transmembrane region" description="Helical" evidence="6">
    <location>
        <begin position="297"/>
        <end position="315"/>
    </location>
</feature>
<name>A0A081C3B5_VECG1</name>
<feature type="transmembrane region" description="Helical" evidence="6">
    <location>
        <begin position="243"/>
        <end position="260"/>
    </location>
</feature>
<dbReference type="Proteomes" id="UP000030661">
    <property type="component" value="Unassembled WGS sequence"/>
</dbReference>
<feature type="transmembrane region" description="Helical" evidence="6">
    <location>
        <begin position="122"/>
        <end position="141"/>
    </location>
</feature>
<evidence type="ECO:0000256" key="2">
    <source>
        <dbReference type="ARBA" id="ARBA00022475"/>
    </source>
</evidence>
<evidence type="ECO:0000256" key="1">
    <source>
        <dbReference type="ARBA" id="ARBA00004651"/>
    </source>
</evidence>
<dbReference type="GO" id="GO:0005886">
    <property type="term" value="C:plasma membrane"/>
    <property type="evidence" value="ECO:0007669"/>
    <property type="project" value="UniProtKB-SubCell"/>
</dbReference>
<dbReference type="HOGENOM" id="CLU_028880_2_2_0"/>
<dbReference type="AlphaFoldDB" id="A0A081C3B5"/>
<dbReference type="eggNOG" id="COG1172">
    <property type="taxonomic scope" value="Bacteria"/>
</dbReference>
<gene>
    <name evidence="7" type="ORF">U27_06046</name>
</gene>
<evidence type="ECO:0000256" key="5">
    <source>
        <dbReference type="ARBA" id="ARBA00023136"/>
    </source>
</evidence>
<organism evidence="7">
    <name type="scientific">Vecturithrix granuli</name>
    <dbReference type="NCBI Taxonomy" id="1499967"/>
    <lineage>
        <taxon>Bacteria</taxon>
        <taxon>Candidatus Moduliflexota</taxon>
        <taxon>Candidatus Vecturitrichia</taxon>
        <taxon>Candidatus Vecturitrichales</taxon>
        <taxon>Candidatus Vecturitrichaceae</taxon>
        <taxon>Candidatus Vecturithrix</taxon>
    </lineage>
</organism>
<dbReference type="GO" id="GO:0022857">
    <property type="term" value="F:transmembrane transporter activity"/>
    <property type="evidence" value="ECO:0007669"/>
    <property type="project" value="InterPro"/>
</dbReference>
<dbReference type="CDD" id="cd06579">
    <property type="entry name" value="TM_PBP1_transp_AraH_like"/>
    <property type="match status" value="1"/>
</dbReference>
<keyword evidence="8" id="KW-1185">Reference proteome</keyword>
<feature type="transmembrane region" description="Helical" evidence="6">
    <location>
        <begin position="211"/>
        <end position="231"/>
    </location>
</feature>
<feature type="transmembrane region" description="Helical" evidence="6">
    <location>
        <begin position="91"/>
        <end position="115"/>
    </location>
</feature>
<feature type="transmembrane region" description="Helical" evidence="6">
    <location>
        <begin position="48"/>
        <end position="71"/>
    </location>
</feature>
<sequence length="320" mass="34248">MNTMLIANLLKRKETGIVLAAFILFTIFSVTSESFLTAYNIFNISRTLSLYIFIALAQAMAIVVGGMNISVGAIGGLATITVGYFLDVAGFSGWIAVPLAMLVGLLAGAINGFFITKIGINSFVVTLSTLFVYEGLVSGISKGYSYTNIPKTFTVIGRKGLFGMPYLFWIAVGALLIIFYIFRFTVFGRRLLATGGNLDAARLSGINTNRIIFAANILSGFFSSIAAILWVSRMGSAQPSTGQDWLIISFAVAIIGGTALKGGSITALGLLMGGIIMVLIKNGLVILGTNIYFERTFYGLIILLAVIVDRIRAIYSARSK</sequence>
<protein>
    <submittedName>
        <fullName evidence="7">Monosaccharide-transporting ATPase</fullName>
    </submittedName>
</protein>
<feature type="transmembrane region" description="Helical" evidence="6">
    <location>
        <begin position="267"/>
        <end position="291"/>
    </location>
</feature>
<keyword evidence="2" id="KW-1003">Cell membrane</keyword>